<dbReference type="InterPro" id="IPR009057">
    <property type="entry name" value="Homeodomain-like_sf"/>
</dbReference>
<organism evidence="5 7">
    <name type="scientific">Bacillus glycinifermentans</name>
    <dbReference type="NCBI Taxonomy" id="1664069"/>
    <lineage>
        <taxon>Bacteria</taxon>
        <taxon>Bacillati</taxon>
        <taxon>Bacillota</taxon>
        <taxon>Bacilli</taxon>
        <taxon>Bacillales</taxon>
        <taxon>Bacillaceae</taxon>
        <taxon>Bacillus</taxon>
    </lineage>
</organism>
<evidence type="ECO:0000256" key="2">
    <source>
        <dbReference type="ARBA" id="ARBA00023125"/>
    </source>
</evidence>
<keyword evidence="2 3" id="KW-0238">DNA-binding</keyword>
<dbReference type="OrthoDB" id="113732at2"/>
<evidence type="ECO:0000313" key="7">
    <source>
        <dbReference type="Proteomes" id="UP000036168"/>
    </source>
</evidence>
<keyword evidence="1" id="KW-0678">Repressor</keyword>
<dbReference type="PATRIC" id="fig|1664069.3.peg.4781"/>
<evidence type="ECO:0000256" key="3">
    <source>
        <dbReference type="PROSITE-ProRule" id="PRU00335"/>
    </source>
</evidence>
<dbReference type="InterPro" id="IPR001647">
    <property type="entry name" value="HTH_TetR"/>
</dbReference>
<keyword evidence="8" id="KW-1185">Reference proteome</keyword>
<dbReference type="SUPFAM" id="SSF46689">
    <property type="entry name" value="Homeodomain-like"/>
    <property type="match status" value="1"/>
</dbReference>
<gene>
    <name evidence="5" type="ORF">AB447_200845</name>
    <name evidence="6" type="ORF">P8828_06125</name>
</gene>
<dbReference type="PANTHER" id="PTHR43479:SF21">
    <property type="entry name" value="TRANSCRIPTIONAL REGULATOR, TETR FAMILY"/>
    <property type="match status" value="1"/>
</dbReference>
<evidence type="ECO:0000313" key="8">
    <source>
        <dbReference type="Proteomes" id="UP001341297"/>
    </source>
</evidence>
<dbReference type="Pfam" id="PF00440">
    <property type="entry name" value="TetR_N"/>
    <property type="match status" value="1"/>
</dbReference>
<proteinExistence type="predicted"/>
<sequence length="195" mass="23010">MNGFEKRASLIKEKIKKATLELLKTWEPKRIRITDIARKANVSQVTIYNYFGSKEALLHEVFKDYIDQAVDEFTEYMNKDISVKEKIEHIILQKKEANREKFTLTMIRELMIEDNEMMDYIQTQYDEKIIPLMLQLIEDGHRSGAISSIITAQSFLVYMNMIIQHSKELGEAFEKNSHFTEEMLHLFFYGLCGRP</sequence>
<reference evidence="6 8" key="3">
    <citation type="submission" date="2023-03" db="EMBL/GenBank/DDBJ databases">
        <title>Agriculturally important microbes genome sequencing.</title>
        <authorList>
            <person name="Dunlap C."/>
        </authorList>
    </citation>
    <scope>NUCLEOTIDE SEQUENCE [LARGE SCALE GENOMIC DNA]</scope>
    <source>
        <strain evidence="6 8">CBP-3203</strain>
    </source>
</reference>
<reference evidence="5" key="2">
    <citation type="submission" date="2015-10" db="EMBL/GenBank/DDBJ databases">
        <authorList>
            <person name="Gilbert D.G."/>
        </authorList>
    </citation>
    <scope>NUCLEOTIDE SEQUENCE</scope>
    <source>
        <strain evidence="5">GO-13</strain>
    </source>
</reference>
<evidence type="ECO:0000259" key="4">
    <source>
        <dbReference type="PROSITE" id="PS50977"/>
    </source>
</evidence>
<dbReference type="InterPro" id="IPR050624">
    <property type="entry name" value="HTH-type_Tx_Regulator"/>
</dbReference>
<feature type="domain" description="HTH tetR-type" evidence="4">
    <location>
        <begin position="9"/>
        <end position="69"/>
    </location>
</feature>
<dbReference type="EMBL" id="JARRTL010000007">
    <property type="protein sequence ID" value="MEC0484427.1"/>
    <property type="molecule type" value="Genomic_DNA"/>
</dbReference>
<evidence type="ECO:0000256" key="1">
    <source>
        <dbReference type="ARBA" id="ARBA00022491"/>
    </source>
</evidence>
<feature type="DNA-binding region" description="H-T-H motif" evidence="3">
    <location>
        <begin position="32"/>
        <end position="51"/>
    </location>
</feature>
<accession>A0A0J6EJD6</accession>
<comment type="caution">
    <text evidence="5">The sequence shown here is derived from an EMBL/GenBank/DDBJ whole genome shotgun (WGS) entry which is preliminary data.</text>
</comment>
<evidence type="ECO:0000313" key="5">
    <source>
        <dbReference type="EMBL" id="KRT95688.1"/>
    </source>
</evidence>
<dbReference type="AlphaFoldDB" id="A0A0J6EJD6"/>
<name>A0A0J6EJD6_9BACI</name>
<dbReference type="EMBL" id="LECW02000001">
    <property type="protein sequence ID" value="KRT95688.1"/>
    <property type="molecule type" value="Genomic_DNA"/>
</dbReference>
<reference evidence="5 7" key="1">
    <citation type="journal article" date="2015" name="Int. J. Syst. Evol. Microbiol.">
        <title>Bacillus glycinifermentans sp. nov., isolated from fermented soybean paste.</title>
        <authorList>
            <person name="Kim S.J."/>
            <person name="Dunlap C.A."/>
            <person name="Kwon S.W."/>
            <person name="Rooney A.P."/>
        </authorList>
    </citation>
    <scope>NUCLEOTIDE SEQUENCE [LARGE SCALE GENOMIC DNA]</scope>
    <source>
        <strain evidence="5 7">GO-13</strain>
    </source>
</reference>
<dbReference type="RefSeq" id="WP_048354447.1">
    <property type="nucleotide sequence ID" value="NZ_CP023481.1"/>
</dbReference>
<dbReference type="PANTHER" id="PTHR43479">
    <property type="entry name" value="ACREF/ENVCD OPERON REPRESSOR-RELATED"/>
    <property type="match status" value="1"/>
</dbReference>
<dbReference type="STRING" id="1664069.BGLY_0349"/>
<dbReference type="PROSITE" id="PS50977">
    <property type="entry name" value="HTH_TETR_2"/>
    <property type="match status" value="1"/>
</dbReference>
<dbReference type="Proteomes" id="UP000036168">
    <property type="component" value="Unassembled WGS sequence"/>
</dbReference>
<protein>
    <submittedName>
        <fullName evidence="5">TetR family transcriptional regulator</fullName>
    </submittedName>
    <submittedName>
        <fullName evidence="6">TetR/AcrR family transcriptional regulator</fullName>
    </submittedName>
</protein>
<dbReference type="GO" id="GO:0003677">
    <property type="term" value="F:DNA binding"/>
    <property type="evidence" value="ECO:0007669"/>
    <property type="project" value="UniProtKB-UniRule"/>
</dbReference>
<dbReference type="Proteomes" id="UP001341297">
    <property type="component" value="Unassembled WGS sequence"/>
</dbReference>
<accession>A0A0J6HVP2</accession>
<dbReference type="Gene3D" id="1.10.357.10">
    <property type="entry name" value="Tetracycline Repressor, domain 2"/>
    <property type="match status" value="1"/>
</dbReference>
<evidence type="ECO:0000313" key="6">
    <source>
        <dbReference type="EMBL" id="MEC0484427.1"/>
    </source>
</evidence>